<name>A0A821XJG3_9NEOP</name>
<dbReference type="Pfam" id="PF10545">
    <property type="entry name" value="MADF_DNA_bdg"/>
    <property type="match status" value="1"/>
</dbReference>
<evidence type="ECO:0008006" key="7">
    <source>
        <dbReference type="Google" id="ProtNLM"/>
    </source>
</evidence>
<evidence type="ECO:0000256" key="1">
    <source>
        <dbReference type="PROSITE-ProRule" id="PRU00371"/>
    </source>
</evidence>
<feature type="domain" description="BESS" evidence="4">
    <location>
        <begin position="182"/>
        <end position="221"/>
    </location>
</feature>
<dbReference type="PROSITE" id="PS51031">
    <property type="entry name" value="BESS"/>
    <property type="match status" value="1"/>
</dbReference>
<evidence type="ECO:0000256" key="2">
    <source>
        <dbReference type="SAM" id="MobiDB-lite"/>
    </source>
</evidence>
<evidence type="ECO:0000313" key="6">
    <source>
        <dbReference type="Proteomes" id="UP000663880"/>
    </source>
</evidence>
<dbReference type="InterPro" id="IPR039353">
    <property type="entry name" value="TF_Adf1"/>
</dbReference>
<protein>
    <recommendedName>
        <fullName evidence="7">Transcription factor Adf-1</fullName>
    </recommendedName>
</protein>
<dbReference type="GO" id="GO:0005634">
    <property type="term" value="C:nucleus"/>
    <property type="evidence" value="ECO:0007669"/>
    <property type="project" value="UniProtKB-SubCell"/>
</dbReference>
<keyword evidence="6" id="KW-1185">Reference proteome</keyword>
<sequence>MDEEQLIEYVRQFKVIYNPKCKEYKDQVMRAAIWEEIGEKMKQPPDKCKDEWTKLRNAYVNAMKRRKNKKSGQALAASESIIPWKYEEQMNFLQTYIESRATVTNLESPPNSVKSDINLEESESDTIQSQLDNRSPTPQSSSTNYSRPVRNKTNLHELYDLMKSSHDLRLQKQQNKLQDKDMDETDLFFLSMSKALKKLPKLEQSKIKLDLHTAISQAEIRILEAQDQIRRMPINVTRQIISQPQQQRLQSPVHTSTSMLSFPSTSTFAYTPTFTAPMEASTLDSEQQDSRLSAYYSDIQFSEEDN</sequence>
<evidence type="ECO:0000259" key="4">
    <source>
        <dbReference type="PROSITE" id="PS51031"/>
    </source>
</evidence>
<dbReference type="GO" id="GO:0003677">
    <property type="term" value="F:DNA binding"/>
    <property type="evidence" value="ECO:0007669"/>
    <property type="project" value="InterPro"/>
</dbReference>
<dbReference type="GO" id="GO:0006357">
    <property type="term" value="P:regulation of transcription by RNA polymerase II"/>
    <property type="evidence" value="ECO:0007669"/>
    <property type="project" value="TreeGrafter"/>
</dbReference>
<comment type="caution">
    <text evidence="5">The sequence shown here is derived from an EMBL/GenBank/DDBJ whole genome shotgun (WGS) entry which is preliminary data.</text>
</comment>
<feature type="compositionally biased region" description="Polar residues" evidence="2">
    <location>
        <begin position="106"/>
        <end position="115"/>
    </location>
</feature>
<dbReference type="PANTHER" id="PTHR12243:SF67">
    <property type="entry name" value="COREPRESSOR OF PANGOLIN, ISOFORM A-RELATED"/>
    <property type="match status" value="1"/>
</dbReference>
<reference evidence="5" key="1">
    <citation type="submission" date="2021-02" db="EMBL/GenBank/DDBJ databases">
        <authorList>
            <person name="Steward A R."/>
        </authorList>
    </citation>
    <scope>NUCLEOTIDE SEQUENCE</scope>
</reference>
<accession>A0A821XJG3</accession>
<feature type="region of interest" description="Disordered" evidence="2">
    <location>
        <begin position="106"/>
        <end position="152"/>
    </location>
</feature>
<evidence type="ECO:0000259" key="3">
    <source>
        <dbReference type="PROSITE" id="PS51029"/>
    </source>
</evidence>
<keyword evidence="1" id="KW-0539">Nucleus</keyword>
<dbReference type="GO" id="GO:0005667">
    <property type="term" value="C:transcription regulator complex"/>
    <property type="evidence" value="ECO:0007669"/>
    <property type="project" value="TreeGrafter"/>
</dbReference>
<dbReference type="InterPro" id="IPR004210">
    <property type="entry name" value="BESS_motif"/>
</dbReference>
<dbReference type="Proteomes" id="UP000663880">
    <property type="component" value="Unassembled WGS sequence"/>
</dbReference>
<dbReference type="InterPro" id="IPR006578">
    <property type="entry name" value="MADF-dom"/>
</dbReference>
<dbReference type="PROSITE" id="PS51029">
    <property type="entry name" value="MADF"/>
    <property type="match status" value="1"/>
</dbReference>
<dbReference type="AlphaFoldDB" id="A0A821XJG3"/>
<comment type="subcellular location">
    <subcellularLocation>
        <location evidence="1">Nucleus</location>
    </subcellularLocation>
</comment>
<dbReference type="EMBL" id="CAJOBZ010000070">
    <property type="protein sequence ID" value="CAF4946925.1"/>
    <property type="molecule type" value="Genomic_DNA"/>
</dbReference>
<gene>
    <name evidence="5" type="ORF">PMACD_LOCUS15267</name>
</gene>
<proteinExistence type="predicted"/>
<feature type="compositionally biased region" description="Polar residues" evidence="2">
    <location>
        <begin position="125"/>
        <end position="146"/>
    </location>
</feature>
<organism evidence="5 6">
    <name type="scientific">Pieris macdunnoughi</name>
    <dbReference type="NCBI Taxonomy" id="345717"/>
    <lineage>
        <taxon>Eukaryota</taxon>
        <taxon>Metazoa</taxon>
        <taxon>Ecdysozoa</taxon>
        <taxon>Arthropoda</taxon>
        <taxon>Hexapoda</taxon>
        <taxon>Insecta</taxon>
        <taxon>Pterygota</taxon>
        <taxon>Neoptera</taxon>
        <taxon>Endopterygota</taxon>
        <taxon>Lepidoptera</taxon>
        <taxon>Glossata</taxon>
        <taxon>Ditrysia</taxon>
        <taxon>Papilionoidea</taxon>
        <taxon>Pieridae</taxon>
        <taxon>Pierinae</taxon>
        <taxon>Pieris</taxon>
    </lineage>
</organism>
<evidence type="ECO:0000313" key="5">
    <source>
        <dbReference type="EMBL" id="CAF4946925.1"/>
    </source>
</evidence>
<dbReference type="OrthoDB" id="6081971at2759"/>
<dbReference type="PANTHER" id="PTHR12243">
    <property type="entry name" value="MADF DOMAIN TRANSCRIPTION FACTOR"/>
    <property type="match status" value="1"/>
</dbReference>
<feature type="domain" description="MADF" evidence="3">
    <location>
        <begin position="5"/>
        <end position="98"/>
    </location>
</feature>
<dbReference type="SMART" id="SM00595">
    <property type="entry name" value="MADF"/>
    <property type="match status" value="1"/>
</dbReference>